<feature type="region of interest" description="Disordered" evidence="1">
    <location>
        <begin position="1146"/>
        <end position="1171"/>
    </location>
</feature>
<feature type="compositionally biased region" description="Acidic residues" evidence="1">
    <location>
        <begin position="89"/>
        <end position="105"/>
    </location>
</feature>
<evidence type="ECO:0000313" key="4">
    <source>
        <dbReference type="EMBL" id="CAL4764016.1"/>
    </source>
</evidence>
<feature type="region of interest" description="Disordered" evidence="1">
    <location>
        <begin position="80"/>
        <end position="105"/>
    </location>
</feature>
<evidence type="ECO:0000313" key="3">
    <source>
        <dbReference type="EMBL" id="CAL1130079.1"/>
    </source>
</evidence>
<name>A0A9P1BNR1_9DINO</name>
<reference evidence="3" key="2">
    <citation type="submission" date="2024-04" db="EMBL/GenBank/DDBJ databases">
        <authorList>
            <person name="Chen Y."/>
            <person name="Shah S."/>
            <person name="Dougan E. K."/>
            <person name="Thang M."/>
            <person name="Chan C."/>
        </authorList>
    </citation>
    <scope>NUCLEOTIDE SEQUENCE [LARGE SCALE GENOMIC DNA]</scope>
</reference>
<dbReference type="Proteomes" id="UP001152797">
    <property type="component" value="Unassembled WGS sequence"/>
</dbReference>
<evidence type="ECO:0000313" key="2">
    <source>
        <dbReference type="EMBL" id="CAI3976704.1"/>
    </source>
</evidence>
<dbReference type="EMBL" id="CAMXCT010000290">
    <property type="protein sequence ID" value="CAI3976704.1"/>
    <property type="molecule type" value="Genomic_DNA"/>
</dbReference>
<feature type="compositionally biased region" description="Acidic residues" evidence="1">
    <location>
        <begin position="1156"/>
        <end position="1168"/>
    </location>
</feature>
<comment type="caution">
    <text evidence="2">The sequence shown here is derived from an EMBL/GenBank/DDBJ whole genome shotgun (WGS) entry which is preliminary data.</text>
</comment>
<evidence type="ECO:0000313" key="5">
    <source>
        <dbReference type="Proteomes" id="UP001152797"/>
    </source>
</evidence>
<gene>
    <name evidence="2" type="ORF">C1SCF055_LOCUS4900</name>
</gene>
<reference evidence="2" key="1">
    <citation type="submission" date="2022-10" db="EMBL/GenBank/DDBJ databases">
        <authorList>
            <person name="Chen Y."/>
            <person name="Dougan E. K."/>
            <person name="Chan C."/>
            <person name="Rhodes N."/>
            <person name="Thang M."/>
        </authorList>
    </citation>
    <scope>NUCLEOTIDE SEQUENCE</scope>
</reference>
<keyword evidence="5" id="KW-1185">Reference proteome</keyword>
<sequence length="1720" mass="193151">MASEPSVARAAADALEFEQLADDKGVENILQKLQEHFAPHLEVSLPRAFERAIYGAPRSQKEDINEYIIRRPFQIAKNSALVHGRTDDGEPDQEDDSDGEGDADENEEQYAFLDEGDMNRVFEEPELQVVLASYQEVRKAIQNKQKGRQFFKGKGRLYITSTYHGKRRAAVLDEPLGFDVRGNLDVFRGSQLASSQSDQRSSSLYFVGLTTCPTMALADTAAQDGLVGRDALQQLSQKLHSFGLKVKWTDKKAKAHGAGGQAEVLGIAAVPLGLAGSSGAVLEVTVVSGDVPLLLPSRMLKDLQAVIDLESGRMTLKRLQQTVELHTMPSGHVAVDIPNFESSGFSFLLQAKDVGYSEADFRFTGSTGSSCVMLTHLNSFVTSLDHVGVMDKVILIQQVVGLEESVNSWLPSEVTGANGTFVSNLLKAIGRADPYRKAKTKVGASSSASDAFRVEMKDRLETEIRAEFASKVQEQALNSQHMLMQLRDSNAEIDHLKERLNRQAMANLEEMGQLQCMMEEDQKMKIHLSQIQWHEKVRSVMMDEYATMAMGKTYQEASAYHHAEMYQYAERIVQAEEATQRESEVLDRLRTEKQEAVWVNVSGDGMIERVEAFSKCPHFSLQSVFVKDQYETFAVQNVEELAFEDECFCVMKRSQKDVVEDFVDDVEETALPKKLKNQLRRALKDAVSQEMFAVEVSEGGLPRGAIADVEKVDVCFGSCAVEVSACDSSRVVSTRSSGTVEVSACSSPRGAAAAAKDTYAVEVSEVYSPPRVVDMAKKYKLKTGASYDILTGYDLRMKRDLDSMWRNLHLEEPELTLISPPCTPFSPLQEWNFPRMLFEKVAVMVGEGLNRKATQFVTTSRHIAIELQRRCSGLKRHLREKEKHTALFLEIPKEITVLTTENQVGHELDDSEDILPQEVAEHSFFAQAVFEMKLSDGFSKNSGVKHVIELLEDKDAISIWRAFWACWCRVFGAPQYLAVDEGLEFRGQFTQRCSNYGQIGQWPRLPGSLMSDEFLDPALQLQNTSDEFDHLLELRRLAQEACVARSRIQRIFKAGDVVYVYRALRRKKSVRGLSAARGHGLGRKATWVGPGHVLVPEGSVVWINMFGELWRASIEQAREATTMEKLGVEMVAEGFQEMQERLKRSSHKAGYRDVTQDTEELEDMPADEEGQRRGQPECVLLYKTMSQLIVARCLRKTFQLCSVREPNMADVESVFDDHAEEETMQSMASSVQENENLAEDVEELTADDPTKDYWVYDDCRGILQRHHVHWRKALFSPAQTEGCPIPLRAIRAGRTTKRVEACGSTQEVVDEWSLFTKKEERYTWRKGVTEFAVDKHYLQTFKGPPAKKRGEGEVFSHEIPKEEWPEWEKQDAEEFGKIISSGALRILSVEESAKVQKELKGAGQVNRILPTRMVRRYKPGDGPGAPRTKKSRFCIRGDRDPDIADLTRFAPTVTTSNLQVLIQAAMNKGFKGLVGDLKAAFTQSLPLFRSAGKLYCRSCDGSMPGLQEGQIAEIVLGCYGLCDALMHWRKTLVQFLTSELGYRQSCLDPCTLLLHGPQGLHGMDAVEIDYLLMFGDEMHDSKMAVLQKKFTFGKIQEINGEGVSFNGRRLRRFGDTMVIDMKAFVEELLNPVPLSKERAKQKQERLTDEEISEVRKTCGSLNWAGREGHPDAAAAASLFASMMVEMKVSDVFELNRVVDRLKESSDLALQIQRIEEKNVR</sequence>
<accession>A0A9P1BNR1</accession>
<dbReference type="OrthoDB" id="425619at2759"/>
<dbReference type="EMBL" id="CAMXCT020000290">
    <property type="protein sequence ID" value="CAL1130079.1"/>
    <property type="molecule type" value="Genomic_DNA"/>
</dbReference>
<protein>
    <submittedName>
        <fullName evidence="4">Copia protein</fullName>
    </submittedName>
</protein>
<dbReference type="EMBL" id="CAMXCT030000290">
    <property type="protein sequence ID" value="CAL4764016.1"/>
    <property type="molecule type" value="Genomic_DNA"/>
</dbReference>
<organism evidence="2">
    <name type="scientific">Cladocopium goreaui</name>
    <dbReference type="NCBI Taxonomy" id="2562237"/>
    <lineage>
        <taxon>Eukaryota</taxon>
        <taxon>Sar</taxon>
        <taxon>Alveolata</taxon>
        <taxon>Dinophyceae</taxon>
        <taxon>Suessiales</taxon>
        <taxon>Symbiodiniaceae</taxon>
        <taxon>Cladocopium</taxon>
    </lineage>
</organism>
<evidence type="ECO:0000256" key="1">
    <source>
        <dbReference type="SAM" id="MobiDB-lite"/>
    </source>
</evidence>
<proteinExistence type="predicted"/>